<sequence>MERKYISAVKAMDGYVLHVDFVSGSYLLLDMKPYLDKIRFRSLADPQVWNSAVTNGIFVRFGNVELSHDEILSMAEREHNSPNSMKKTEGENEYEKLEKVCKSFAGAGFVPEHDRLREKRQQ</sequence>
<evidence type="ECO:0000313" key="1">
    <source>
        <dbReference type="EMBL" id="KMW10085.1"/>
    </source>
</evidence>
<accession>A0A0J9E3U1</accession>
<dbReference type="Proteomes" id="UP000037392">
    <property type="component" value="Unassembled WGS sequence"/>
</dbReference>
<gene>
    <name evidence="1" type="ORF">HMPREF9470_05598</name>
</gene>
<reference evidence="1 2" key="1">
    <citation type="submission" date="2011-04" db="EMBL/GenBank/DDBJ databases">
        <title>The Genome Sequence of Clostridium citroniae WAL-19142.</title>
        <authorList>
            <consortium name="The Broad Institute Genome Sequencing Platform"/>
            <person name="Earl A."/>
            <person name="Ward D."/>
            <person name="Feldgarden M."/>
            <person name="Gevers D."/>
            <person name="Warren Y.A."/>
            <person name="Tyrrell K.L."/>
            <person name="Citron D.M."/>
            <person name="Goldstein E.J."/>
            <person name="Daigneault M."/>
            <person name="Allen-Vercoe E."/>
            <person name="Young S.K."/>
            <person name="Zeng Q."/>
            <person name="Gargeya S."/>
            <person name="Fitzgerald M."/>
            <person name="Haas B."/>
            <person name="Abouelleil A."/>
            <person name="Alvarado L."/>
            <person name="Arachchi H.M."/>
            <person name="Berlin A."/>
            <person name="Brown A."/>
            <person name="Chapman S.B."/>
            <person name="Chen Z."/>
            <person name="Dunbar C."/>
            <person name="Freedman E."/>
            <person name="Gearin G."/>
            <person name="Gellesch M."/>
            <person name="Goldberg J."/>
            <person name="Griggs A."/>
            <person name="Gujja S."/>
            <person name="Heilman E.R."/>
            <person name="Heiman D."/>
            <person name="Howarth C."/>
            <person name="Larson L."/>
            <person name="Lui A."/>
            <person name="MacDonald P.J."/>
            <person name="Mehta T."/>
            <person name="Montmayeur A."/>
            <person name="Murphy C."/>
            <person name="Neiman D."/>
            <person name="Pearson M."/>
            <person name="Priest M."/>
            <person name="Roberts A."/>
            <person name="Saif S."/>
            <person name="Shea T."/>
            <person name="Shenoy N."/>
            <person name="Sisk P."/>
            <person name="Stolte C."/>
            <person name="Sykes S."/>
            <person name="White J."/>
            <person name="Yandava C."/>
            <person name="Wortman J."/>
            <person name="Nusbaum C."/>
            <person name="Birren B."/>
        </authorList>
    </citation>
    <scope>NUCLEOTIDE SEQUENCE [LARGE SCALE GENOMIC DNA]</scope>
    <source>
        <strain evidence="1 2">WAL-19142</strain>
    </source>
</reference>
<organism evidence="1 2">
    <name type="scientific">[Clostridium] citroniae WAL-19142</name>
    <dbReference type="NCBI Taxonomy" id="742734"/>
    <lineage>
        <taxon>Bacteria</taxon>
        <taxon>Bacillati</taxon>
        <taxon>Bacillota</taxon>
        <taxon>Clostridia</taxon>
        <taxon>Lachnospirales</taxon>
        <taxon>Lachnospiraceae</taxon>
        <taxon>Enterocloster</taxon>
    </lineage>
</organism>
<name>A0A0J9E3U1_9FIRM</name>
<evidence type="ECO:0008006" key="3">
    <source>
        <dbReference type="Google" id="ProtNLM"/>
    </source>
</evidence>
<comment type="caution">
    <text evidence="1">The sequence shown here is derived from an EMBL/GenBank/DDBJ whole genome shotgun (WGS) entry which is preliminary data.</text>
</comment>
<proteinExistence type="predicted"/>
<protein>
    <recommendedName>
        <fullName evidence="3">DUF2442 domain-containing protein</fullName>
    </recommendedName>
</protein>
<dbReference type="InterPro" id="IPR036782">
    <property type="entry name" value="NE0471-like_N"/>
</dbReference>
<dbReference type="EMBL" id="ADLK01000061">
    <property type="protein sequence ID" value="KMW10085.1"/>
    <property type="molecule type" value="Genomic_DNA"/>
</dbReference>
<dbReference type="SUPFAM" id="SSF143880">
    <property type="entry name" value="NE0471 N-terminal domain-like"/>
    <property type="match status" value="1"/>
</dbReference>
<dbReference type="OrthoDB" id="1956431at2"/>
<dbReference type="AlphaFoldDB" id="A0A0J9E3U1"/>
<dbReference type="Gene3D" id="3.30.2020.10">
    <property type="entry name" value="NE0471-like N-terminal domain"/>
    <property type="match status" value="1"/>
</dbReference>
<evidence type="ECO:0000313" key="2">
    <source>
        <dbReference type="Proteomes" id="UP000037392"/>
    </source>
</evidence>
<dbReference type="RefSeq" id="WP_048931335.1">
    <property type="nucleotide sequence ID" value="NZ_KQ235889.1"/>
</dbReference>
<dbReference type="GeneID" id="93166655"/>